<accession>A0A3M7RNT3</accession>
<dbReference type="Proteomes" id="UP000276133">
    <property type="component" value="Unassembled WGS sequence"/>
</dbReference>
<evidence type="ECO:0000256" key="1">
    <source>
        <dbReference type="SAM" id="MobiDB-lite"/>
    </source>
</evidence>
<comment type="caution">
    <text evidence="2">The sequence shown here is derived from an EMBL/GenBank/DDBJ whole genome shotgun (WGS) entry which is preliminary data.</text>
</comment>
<gene>
    <name evidence="2" type="ORF">BpHYR1_033713</name>
</gene>
<evidence type="ECO:0000313" key="2">
    <source>
        <dbReference type="EMBL" id="RNA24958.1"/>
    </source>
</evidence>
<reference evidence="2 3" key="1">
    <citation type="journal article" date="2018" name="Sci. Rep.">
        <title>Genomic signatures of local adaptation to the degree of environmental predictability in rotifers.</title>
        <authorList>
            <person name="Franch-Gras L."/>
            <person name="Hahn C."/>
            <person name="Garcia-Roger E.M."/>
            <person name="Carmona M.J."/>
            <person name="Serra M."/>
            <person name="Gomez A."/>
        </authorList>
    </citation>
    <scope>NUCLEOTIDE SEQUENCE [LARGE SCALE GENOMIC DNA]</scope>
    <source>
        <strain evidence="2">HYR1</strain>
    </source>
</reference>
<protein>
    <submittedName>
        <fullName evidence="2">Uncharacterized protein</fullName>
    </submittedName>
</protein>
<evidence type="ECO:0000313" key="3">
    <source>
        <dbReference type="Proteomes" id="UP000276133"/>
    </source>
</evidence>
<proteinExistence type="predicted"/>
<keyword evidence="3" id="KW-1185">Reference proteome</keyword>
<organism evidence="2 3">
    <name type="scientific">Brachionus plicatilis</name>
    <name type="common">Marine rotifer</name>
    <name type="synonym">Brachionus muelleri</name>
    <dbReference type="NCBI Taxonomy" id="10195"/>
    <lineage>
        <taxon>Eukaryota</taxon>
        <taxon>Metazoa</taxon>
        <taxon>Spiralia</taxon>
        <taxon>Gnathifera</taxon>
        <taxon>Rotifera</taxon>
        <taxon>Eurotatoria</taxon>
        <taxon>Monogononta</taxon>
        <taxon>Pseudotrocha</taxon>
        <taxon>Ploima</taxon>
        <taxon>Brachionidae</taxon>
        <taxon>Brachionus</taxon>
    </lineage>
</organism>
<dbReference type="AlphaFoldDB" id="A0A3M7RNT3"/>
<name>A0A3M7RNT3_BRAPC</name>
<dbReference type="EMBL" id="REGN01003007">
    <property type="protein sequence ID" value="RNA24958.1"/>
    <property type="molecule type" value="Genomic_DNA"/>
</dbReference>
<sequence>MADNFFGIGAIIDVLKSDVKRERMLLFYVYMKKRKNEKIMIISLLRANIRKKRILHIRSEAPSAQKRKTEEKKEDKKFDI</sequence>
<feature type="region of interest" description="Disordered" evidence="1">
    <location>
        <begin position="60"/>
        <end position="80"/>
    </location>
</feature>
<feature type="compositionally biased region" description="Basic and acidic residues" evidence="1">
    <location>
        <begin position="67"/>
        <end position="80"/>
    </location>
</feature>